<dbReference type="Gene3D" id="1.10.1740.10">
    <property type="match status" value="1"/>
</dbReference>
<keyword evidence="9" id="KW-1185">Reference proteome</keyword>
<dbReference type="InterPro" id="IPR014284">
    <property type="entry name" value="RNA_pol_sigma-70_dom"/>
</dbReference>
<dbReference type="InterPro" id="IPR013325">
    <property type="entry name" value="RNA_pol_sigma_r2"/>
</dbReference>
<evidence type="ECO:0000256" key="5">
    <source>
        <dbReference type="ARBA" id="ARBA00023163"/>
    </source>
</evidence>
<name>A0ABX1GM02_9FLAO</name>
<evidence type="ECO:0000313" key="9">
    <source>
        <dbReference type="Proteomes" id="UP000718451"/>
    </source>
</evidence>
<dbReference type="CDD" id="cd06171">
    <property type="entry name" value="Sigma70_r4"/>
    <property type="match status" value="1"/>
</dbReference>
<dbReference type="PANTHER" id="PTHR43133:SF8">
    <property type="entry name" value="RNA POLYMERASE SIGMA FACTOR HI_1459-RELATED"/>
    <property type="match status" value="1"/>
</dbReference>
<dbReference type="PANTHER" id="PTHR43133">
    <property type="entry name" value="RNA POLYMERASE ECF-TYPE SIGMA FACTO"/>
    <property type="match status" value="1"/>
</dbReference>
<dbReference type="NCBIfam" id="TIGR02937">
    <property type="entry name" value="sigma70-ECF"/>
    <property type="match status" value="1"/>
</dbReference>
<dbReference type="Gene3D" id="1.10.10.10">
    <property type="entry name" value="Winged helix-like DNA-binding domain superfamily/Winged helix DNA-binding domain"/>
    <property type="match status" value="1"/>
</dbReference>
<evidence type="ECO:0000259" key="6">
    <source>
        <dbReference type="Pfam" id="PF04542"/>
    </source>
</evidence>
<evidence type="ECO:0000256" key="1">
    <source>
        <dbReference type="ARBA" id="ARBA00010641"/>
    </source>
</evidence>
<sequence length="174" mass="20437">MNDQSDEILMGQVAEGNLDLLKVLFDRHHLHLFNFLYKMSGDRMLSEDLTQEVFYKLIKYRSTYNNGKFVSWMFTIARNCLKSHFTRNKVVHSDVEEMQFKIVANDNEQVEDYSHLHHALGQLETSDREILVLHRFQNMGYEELAEVYNSSAGAIKTKACRALKKLKKIYLENL</sequence>
<dbReference type="InterPro" id="IPR036388">
    <property type="entry name" value="WH-like_DNA-bd_sf"/>
</dbReference>
<reference evidence="8 9" key="1">
    <citation type="submission" date="2020-04" db="EMBL/GenBank/DDBJ databases">
        <authorList>
            <person name="Yoon J."/>
        </authorList>
    </citation>
    <scope>NUCLEOTIDE SEQUENCE [LARGE SCALE GENOMIC DNA]</scope>
    <source>
        <strain evidence="8 9">DJ-13</strain>
    </source>
</reference>
<proteinExistence type="inferred from homology"/>
<dbReference type="SUPFAM" id="SSF88946">
    <property type="entry name" value="Sigma2 domain of RNA polymerase sigma factors"/>
    <property type="match status" value="1"/>
</dbReference>
<organism evidence="8 9">
    <name type="scientific">Croceivirga thetidis</name>
    <dbReference type="NCBI Taxonomy" id="2721623"/>
    <lineage>
        <taxon>Bacteria</taxon>
        <taxon>Pseudomonadati</taxon>
        <taxon>Bacteroidota</taxon>
        <taxon>Flavobacteriia</taxon>
        <taxon>Flavobacteriales</taxon>
        <taxon>Flavobacteriaceae</taxon>
        <taxon>Croceivirga</taxon>
    </lineage>
</organism>
<keyword evidence="2" id="KW-0805">Transcription regulation</keyword>
<dbReference type="Pfam" id="PF04542">
    <property type="entry name" value="Sigma70_r2"/>
    <property type="match status" value="1"/>
</dbReference>
<protein>
    <submittedName>
        <fullName evidence="8">RNA polymerase sigma factor</fullName>
    </submittedName>
</protein>
<comment type="similarity">
    <text evidence="1">Belongs to the sigma-70 factor family. ECF subfamily.</text>
</comment>
<evidence type="ECO:0000256" key="4">
    <source>
        <dbReference type="ARBA" id="ARBA00023125"/>
    </source>
</evidence>
<keyword evidence="4" id="KW-0238">DNA-binding</keyword>
<evidence type="ECO:0000313" key="8">
    <source>
        <dbReference type="EMBL" id="NKI30913.1"/>
    </source>
</evidence>
<evidence type="ECO:0000259" key="7">
    <source>
        <dbReference type="Pfam" id="PF08281"/>
    </source>
</evidence>
<dbReference type="InterPro" id="IPR039425">
    <property type="entry name" value="RNA_pol_sigma-70-like"/>
</dbReference>
<keyword evidence="3" id="KW-0731">Sigma factor</keyword>
<dbReference type="InterPro" id="IPR007627">
    <property type="entry name" value="RNA_pol_sigma70_r2"/>
</dbReference>
<dbReference type="InterPro" id="IPR013324">
    <property type="entry name" value="RNA_pol_sigma_r3/r4-like"/>
</dbReference>
<keyword evidence="5" id="KW-0804">Transcription</keyword>
<dbReference type="SUPFAM" id="SSF88659">
    <property type="entry name" value="Sigma3 and sigma4 domains of RNA polymerase sigma factors"/>
    <property type="match status" value="1"/>
</dbReference>
<dbReference type="InterPro" id="IPR013249">
    <property type="entry name" value="RNA_pol_sigma70_r4_t2"/>
</dbReference>
<gene>
    <name evidence="8" type="ORF">HCU67_03095</name>
</gene>
<accession>A0ABX1GM02</accession>
<evidence type="ECO:0000256" key="3">
    <source>
        <dbReference type="ARBA" id="ARBA00023082"/>
    </source>
</evidence>
<dbReference type="RefSeq" id="WP_168551135.1">
    <property type="nucleotide sequence ID" value="NZ_JAAWWL010000001.1"/>
</dbReference>
<feature type="domain" description="RNA polymerase sigma factor 70 region 4 type 2" evidence="7">
    <location>
        <begin position="116"/>
        <end position="166"/>
    </location>
</feature>
<dbReference type="EMBL" id="JAAWWL010000001">
    <property type="protein sequence ID" value="NKI30913.1"/>
    <property type="molecule type" value="Genomic_DNA"/>
</dbReference>
<feature type="domain" description="RNA polymerase sigma-70 region 2" evidence="6">
    <location>
        <begin position="24"/>
        <end position="89"/>
    </location>
</feature>
<comment type="caution">
    <text evidence="8">The sequence shown here is derived from an EMBL/GenBank/DDBJ whole genome shotgun (WGS) entry which is preliminary data.</text>
</comment>
<evidence type="ECO:0000256" key="2">
    <source>
        <dbReference type="ARBA" id="ARBA00023015"/>
    </source>
</evidence>
<dbReference type="Proteomes" id="UP000718451">
    <property type="component" value="Unassembled WGS sequence"/>
</dbReference>
<dbReference type="Pfam" id="PF08281">
    <property type="entry name" value="Sigma70_r4_2"/>
    <property type="match status" value="1"/>
</dbReference>